<dbReference type="Proteomes" id="UP000024635">
    <property type="component" value="Unassembled WGS sequence"/>
</dbReference>
<name>A0A016SB46_9BILA</name>
<evidence type="ECO:0000313" key="2">
    <source>
        <dbReference type="Proteomes" id="UP000024635"/>
    </source>
</evidence>
<organism evidence="1 2">
    <name type="scientific">Ancylostoma ceylanicum</name>
    <dbReference type="NCBI Taxonomy" id="53326"/>
    <lineage>
        <taxon>Eukaryota</taxon>
        <taxon>Metazoa</taxon>
        <taxon>Ecdysozoa</taxon>
        <taxon>Nematoda</taxon>
        <taxon>Chromadorea</taxon>
        <taxon>Rhabditida</taxon>
        <taxon>Rhabditina</taxon>
        <taxon>Rhabditomorpha</taxon>
        <taxon>Strongyloidea</taxon>
        <taxon>Ancylostomatidae</taxon>
        <taxon>Ancylostomatinae</taxon>
        <taxon>Ancylostoma</taxon>
    </lineage>
</organism>
<reference evidence="2" key="1">
    <citation type="journal article" date="2015" name="Nat. Genet.">
        <title>The genome and transcriptome of the zoonotic hookworm Ancylostoma ceylanicum identify infection-specific gene families.</title>
        <authorList>
            <person name="Schwarz E.M."/>
            <person name="Hu Y."/>
            <person name="Antoshechkin I."/>
            <person name="Miller M.M."/>
            <person name="Sternberg P.W."/>
            <person name="Aroian R.V."/>
        </authorList>
    </citation>
    <scope>NUCLEOTIDE SEQUENCE</scope>
    <source>
        <strain evidence="2">HY135</strain>
    </source>
</reference>
<dbReference type="AlphaFoldDB" id="A0A016SB46"/>
<proteinExistence type="predicted"/>
<dbReference type="EMBL" id="JARK01001596">
    <property type="protein sequence ID" value="EYB87547.1"/>
    <property type="molecule type" value="Genomic_DNA"/>
</dbReference>
<protein>
    <submittedName>
        <fullName evidence="1">Uncharacterized protein</fullName>
    </submittedName>
</protein>
<keyword evidence="2" id="KW-1185">Reference proteome</keyword>
<gene>
    <name evidence="1" type="primary">Acey_s0260.g508</name>
    <name evidence="1" type="ORF">Y032_0260g508</name>
</gene>
<accession>A0A016SB46</accession>
<evidence type="ECO:0000313" key="1">
    <source>
        <dbReference type="EMBL" id="EYB87547.1"/>
    </source>
</evidence>
<comment type="caution">
    <text evidence="1">The sequence shown here is derived from an EMBL/GenBank/DDBJ whole genome shotgun (WGS) entry which is preliminary data.</text>
</comment>
<sequence length="84" mass="9435">MNKLVIILDLECIAEVTHGFHEISHADYTFSTPVVRSSLSWLKPSPRSMEFLGAWQALFQLTAQQYELLTEASTNIRGGKVVVI</sequence>